<keyword evidence="1" id="KW-0862">Zinc</keyword>
<evidence type="ECO:0000259" key="2">
    <source>
        <dbReference type="PROSITE" id="PS50089"/>
    </source>
</evidence>
<proteinExistence type="predicted"/>
<dbReference type="SUPFAM" id="SSF57850">
    <property type="entry name" value="RING/U-box"/>
    <property type="match status" value="1"/>
</dbReference>
<evidence type="ECO:0000313" key="3">
    <source>
        <dbReference type="EMBL" id="KAF2727408.1"/>
    </source>
</evidence>
<evidence type="ECO:0000256" key="1">
    <source>
        <dbReference type="PROSITE-ProRule" id="PRU00175"/>
    </source>
</evidence>
<dbReference type="Proteomes" id="UP000799444">
    <property type="component" value="Unassembled WGS sequence"/>
</dbReference>
<dbReference type="GO" id="GO:0008270">
    <property type="term" value="F:zinc ion binding"/>
    <property type="evidence" value="ECO:0007669"/>
    <property type="project" value="UniProtKB-KW"/>
</dbReference>
<dbReference type="PROSITE" id="PS50089">
    <property type="entry name" value="ZF_RING_2"/>
    <property type="match status" value="1"/>
</dbReference>
<gene>
    <name evidence="3" type="ORF">EJ04DRAFT_138017</name>
</gene>
<dbReference type="InterPro" id="IPR001841">
    <property type="entry name" value="Znf_RING"/>
</dbReference>
<comment type="caution">
    <text evidence="3">The sequence shown here is derived from an EMBL/GenBank/DDBJ whole genome shotgun (WGS) entry which is preliminary data.</text>
</comment>
<keyword evidence="1" id="KW-0479">Metal-binding</keyword>
<accession>A0A9P4UW31</accession>
<dbReference type="InterPro" id="IPR013083">
    <property type="entry name" value="Znf_RING/FYVE/PHD"/>
</dbReference>
<keyword evidence="4" id="KW-1185">Reference proteome</keyword>
<organism evidence="3 4">
    <name type="scientific">Polyplosphaeria fusca</name>
    <dbReference type="NCBI Taxonomy" id="682080"/>
    <lineage>
        <taxon>Eukaryota</taxon>
        <taxon>Fungi</taxon>
        <taxon>Dikarya</taxon>
        <taxon>Ascomycota</taxon>
        <taxon>Pezizomycotina</taxon>
        <taxon>Dothideomycetes</taxon>
        <taxon>Pleosporomycetidae</taxon>
        <taxon>Pleosporales</taxon>
        <taxon>Tetraplosphaeriaceae</taxon>
        <taxon>Polyplosphaeria</taxon>
    </lineage>
</organism>
<dbReference type="AlphaFoldDB" id="A0A9P4UW31"/>
<evidence type="ECO:0000313" key="4">
    <source>
        <dbReference type="Proteomes" id="UP000799444"/>
    </source>
</evidence>
<keyword evidence="1" id="KW-0863">Zinc-finger</keyword>
<reference evidence="3" key="1">
    <citation type="journal article" date="2020" name="Stud. Mycol.">
        <title>101 Dothideomycetes genomes: a test case for predicting lifestyles and emergence of pathogens.</title>
        <authorList>
            <person name="Haridas S."/>
            <person name="Albert R."/>
            <person name="Binder M."/>
            <person name="Bloem J."/>
            <person name="Labutti K."/>
            <person name="Salamov A."/>
            <person name="Andreopoulos B."/>
            <person name="Baker S."/>
            <person name="Barry K."/>
            <person name="Bills G."/>
            <person name="Bluhm B."/>
            <person name="Cannon C."/>
            <person name="Castanera R."/>
            <person name="Culley D."/>
            <person name="Daum C."/>
            <person name="Ezra D."/>
            <person name="Gonzalez J."/>
            <person name="Henrissat B."/>
            <person name="Kuo A."/>
            <person name="Liang C."/>
            <person name="Lipzen A."/>
            <person name="Lutzoni F."/>
            <person name="Magnuson J."/>
            <person name="Mondo S."/>
            <person name="Nolan M."/>
            <person name="Ohm R."/>
            <person name="Pangilinan J."/>
            <person name="Park H.-J."/>
            <person name="Ramirez L."/>
            <person name="Alfaro M."/>
            <person name="Sun H."/>
            <person name="Tritt A."/>
            <person name="Yoshinaga Y."/>
            <person name="Zwiers L.-H."/>
            <person name="Turgeon B."/>
            <person name="Goodwin S."/>
            <person name="Spatafora J."/>
            <person name="Crous P."/>
            <person name="Grigoriev I."/>
        </authorList>
    </citation>
    <scope>NUCLEOTIDE SEQUENCE</scope>
    <source>
        <strain evidence="3">CBS 125425</strain>
    </source>
</reference>
<sequence length="182" mass="20279">MATAPRLVFPFDLVFNPFYPWPINRHNSPSSRMARTIPDPAVYDFLQRHTVPRNLSSLCPDQDECSLCLEKYAAQVPGYTHPQHPSSAPEYPVQICNVGACRHIFGRLCMQSHIESLIEKGSSCPFCREEWLSAQAQPAASVSDDVRERIELERMVRGAGGDVEPVDAADILTAYMDGLGET</sequence>
<name>A0A9P4UW31_9PLEO</name>
<dbReference type="Gene3D" id="3.30.40.10">
    <property type="entry name" value="Zinc/RING finger domain, C3HC4 (zinc finger)"/>
    <property type="match status" value="1"/>
</dbReference>
<feature type="domain" description="RING-type" evidence="2">
    <location>
        <begin position="65"/>
        <end position="128"/>
    </location>
</feature>
<protein>
    <recommendedName>
        <fullName evidence="2">RING-type domain-containing protein</fullName>
    </recommendedName>
</protein>
<dbReference type="EMBL" id="ML996334">
    <property type="protein sequence ID" value="KAF2727408.1"/>
    <property type="molecule type" value="Genomic_DNA"/>
</dbReference>
<dbReference type="OrthoDB" id="3791947at2759"/>